<sequence length="167" mass="20114">MVKSGTRVNPKKNQFNLFDPCYTNEISKTNHINKTIKLNEINNIDFKYKNNDYSRQKWFKIEVKQKQEKEINLIENITSLDTQQNKVVDKDIDSNQLHLNYLSKEETIPRNFKQSHKSRHKINYYSKIKSKNGAVENDKQSKQIKKFFWKETSNFSDKESYDLYYSR</sequence>
<keyword evidence="2" id="KW-1185">Reference proteome</keyword>
<gene>
    <name evidence="1" type="ORF">OXX778_LOCUS14688</name>
</gene>
<organism evidence="1 2">
    <name type="scientific">Brachionus calyciflorus</name>
    <dbReference type="NCBI Taxonomy" id="104777"/>
    <lineage>
        <taxon>Eukaryota</taxon>
        <taxon>Metazoa</taxon>
        <taxon>Spiralia</taxon>
        <taxon>Gnathifera</taxon>
        <taxon>Rotifera</taxon>
        <taxon>Eurotatoria</taxon>
        <taxon>Monogononta</taxon>
        <taxon>Pseudotrocha</taxon>
        <taxon>Ploima</taxon>
        <taxon>Brachionidae</taxon>
        <taxon>Brachionus</taxon>
    </lineage>
</organism>
<reference evidence="1" key="1">
    <citation type="submission" date="2021-02" db="EMBL/GenBank/DDBJ databases">
        <authorList>
            <person name="Nowell W R."/>
        </authorList>
    </citation>
    <scope>NUCLEOTIDE SEQUENCE</scope>
    <source>
        <strain evidence="1">Ploen Becks lab</strain>
    </source>
</reference>
<proteinExistence type="predicted"/>
<dbReference type="AlphaFoldDB" id="A0A814E9E4"/>
<comment type="caution">
    <text evidence="1">The sequence shown here is derived from an EMBL/GenBank/DDBJ whole genome shotgun (WGS) entry which is preliminary data.</text>
</comment>
<evidence type="ECO:0000313" key="2">
    <source>
        <dbReference type="Proteomes" id="UP000663879"/>
    </source>
</evidence>
<dbReference type="Proteomes" id="UP000663879">
    <property type="component" value="Unassembled WGS sequence"/>
</dbReference>
<dbReference type="EMBL" id="CAJNOC010003073">
    <property type="protein sequence ID" value="CAF0966374.1"/>
    <property type="molecule type" value="Genomic_DNA"/>
</dbReference>
<name>A0A814E9E4_9BILA</name>
<evidence type="ECO:0000313" key="1">
    <source>
        <dbReference type="EMBL" id="CAF0966374.1"/>
    </source>
</evidence>
<protein>
    <submittedName>
        <fullName evidence="1">Uncharacterized protein</fullName>
    </submittedName>
</protein>
<accession>A0A814E9E4</accession>